<dbReference type="GO" id="GO:0005886">
    <property type="term" value="C:plasma membrane"/>
    <property type="evidence" value="ECO:0007669"/>
    <property type="project" value="UniProtKB-SubCell"/>
</dbReference>
<dbReference type="GO" id="GO:0019646">
    <property type="term" value="P:aerobic electron transport chain"/>
    <property type="evidence" value="ECO:0007669"/>
    <property type="project" value="TreeGrafter"/>
</dbReference>
<dbReference type="eggNOG" id="COG1294">
    <property type="taxonomic scope" value="Bacteria"/>
</dbReference>
<proteinExistence type="inferred from homology"/>
<evidence type="ECO:0000256" key="5">
    <source>
        <dbReference type="ARBA" id="ARBA00022989"/>
    </source>
</evidence>
<keyword evidence="6 7" id="KW-0472">Membrane</keyword>
<feature type="transmembrane region" description="Helical" evidence="7">
    <location>
        <begin position="116"/>
        <end position="137"/>
    </location>
</feature>
<evidence type="ECO:0000256" key="1">
    <source>
        <dbReference type="ARBA" id="ARBA00004651"/>
    </source>
</evidence>
<feature type="transmembrane region" description="Helical" evidence="7">
    <location>
        <begin position="257"/>
        <end position="277"/>
    </location>
</feature>
<keyword evidence="9" id="KW-1185">Reference proteome</keyword>
<accession>A7HQN5</accession>
<evidence type="ECO:0000313" key="9">
    <source>
        <dbReference type="Proteomes" id="UP000006377"/>
    </source>
</evidence>
<feature type="transmembrane region" description="Helical" evidence="7">
    <location>
        <begin position="74"/>
        <end position="95"/>
    </location>
</feature>
<evidence type="ECO:0000256" key="7">
    <source>
        <dbReference type="SAM" id="Phobius"/>
    </source>
</evidence>
<name>A7HQN5_PARL1</name>
<dbReference type="STRING" id="402881.Plav_0595"/>
<reference evidence="8 9" key="1">
    <citation type="journal article" date="2011" name="Stand. Genomic Sci.">
        <title>Complete genome sequence of Parvibaculum lavamentivorans type strain (DS-1(T)).</title>
        <authorList>
            <person name="Schleheck D."/>
            <person name="Weiss M."/>
            <person name="Pitluck S."/>
            <person name="Bruce D."/>
            <person name="Land M.L."/>
            <person name="Han S."/>
            <person name="Saunders E."/>
            <person name="Tapia R."/>
            <person name="Detter C."/>
            <person name="Brettin T."/>
            <person name="Han J."/>
            <person name="Woyke T."/>
            <person name="Goodwin L."/>
            <person name="Pennacchio L."/>
            <person name="Nolan M."/>
            <person name="Cook A.M."/>
            <person name="Kjelleberg S."/>
            <person name="Thomas T."/>
        </authorList>
    </citation>
    <scope>NUCLEOTIDE SEQUENCE [LARGE SCALE GENOMIC DNA]</scope>
    <source>
        <strain evidence="9">DS-1 / DSM 13023 / NCIMB 13966</strain>
    </source>
</reference>
<gene>
    <name evidence="8" type="ordered locus">Plav_0595</name>
</gene>
<dbReference type="PANTHER" id="PTHR43141:SF4">
    <property type="entry name" value="CYTOCHROME BD2 SUBUNIT II"/>
    <property type="match status" value="1"/>
</dbReference>
<evidence type="ECO:0000256" key="3">
    <source>
        <dbReference type="ARBA" id="ARBA00022475"/>
    </source>
</evidence>
<evidence type="ECO:0000313" key="8">
    <source>
        <dbReference type="EMBL" id="ABS62218.1"/>
    </source>
</evidence>
<dbReference type="Proteomes" id="UP000006377">
    <property type="component" value="Chromosome"/>
</dbReference>
<dbReference type="OrthoDB" id="9776710at2"/>
<dbReference type="PANTHER" id="PTHR43141">
    <property type="entry name" value="CYTOCHROME BD2 SUBUNIT II"/>
    <property type="match status" value="1"/>
</dbReference>
<dbReference type="GO" id="GO:0016682">
    <property type="term" value="F:oxidoreductase activity, acting on diphenols and related substances as donors, oxygen as acceptor"/>
    <property type="evidence" value="ECO:0007669"/>
    <property type="project" value="TreeGrafter"/>
</dbReference>
<keyword evidence="4 7" id="KW-0812">Transmembrane</keyword>
<dbReference type="AlphaFoldDB" id="A7HQN5"/>
<dbReference type="RefSeq" id="WP_011995509.1">
    <property type="nucleotide sequence ID" value="NC_009719.1"/>
</dbReference>
<evidence type="ECO:0000256" key="2">
    <source>
        <dbReference type="ARBA" id="ARBA00007543"/>
    </source>
</evidence>
<dbReference type="EMBL" id="CP000774">
    <property type="protein sequence ID" value="ABS62218.1"/>
    <property type="molecule type" value="Genomic_DNA"/>
</dbReference>
<dbReference type="GO" id="GO:0009055">
    <property type="term" value="F:electron transfer activity"/>
    <property type="evidence" value="ECO:0007669"/>
    <property type="project" value="TreeGrafter"/>
</dbReference>
<dbReference type="Pfam" id="PF02322">
    <property type="entry name" value="Cyt_bd_oxida_II"/>
    <property type="match status" value="1"/>
</dbReference>
<protein>
    <submittedName>
        <fullName evidence="8">Cytochrome d ubiquinol oxidase, subunit II</fullName>
    </submittedName>
</protein>
<feature type="transmembrane region" description="Helical" evidence="7">
    <location>
        <begin position="230"/>
        <end position="250"/>
    </location>
</feature>
<keyword evidence="5 7" id="KW-1133">Transmembrane helix</keyword>
<comment type="subcellular location">
    <subcellularLocation>
        <location evidence="1">Cell membrane</location>
        <topology evidence="1">Multi-pass membrane protein</topology>
    </subcellularLocation>
</comment>
<dbReference type="GO" id="GO:0070069">
    <property type="term" value="C:cytochrome complex"/>
    <property type="evidence" value="ECO:0007669"/>
    <property type="project" value="TreeGrafter"/>
</dbReference>
<feature type="transmembrane region" description="Helical" evidence="7">
    <location>
        <begin position="191"/>
        <end position="210"/>
    </location>
</feature>
<comment type="similarity">
    <text evidence="2">Belongs to the cytochrome ubiquinol oxidase subunit 2 family.</text>
</comment>
<feature type="transmembrane region" description="Helical" evidence="7">
    <location>
        <begin position="297"/>
        <end position="319"/>
    </location>
</feature>
<dbReference type="KEGG" id="pla:Plav_0595"/>
<dbReference type="HOGENOM" id="CLU_049294_1_0_5"/>
<evidence type="ECO:0000256" key="4">
    <source>
        <dbReference type="ARBA" id="ARBA00022692"/>
    </source>
</evidence>
<keyword evidence="3" id="KW-1003">Cell membrane</keyword>
<organism evidence="8 9">
    <name type="scientific">Parvibaculum lavamentivorans (strain DS-1 / DSM 13023 / NCIMB 13966)</name>
    <dbReference type="NCBI Taxonomy" id="402881"/>
    <lineage>
        <taxon>Bacteria</taxon>
        <taxon>Pseudomonadati</taxon>
        <taxon>Pseudomonadota</taxon>
        <taxon>Alphaproteobacteria</taxon>
        <taxon>Hyphomicrobiales</taxon>
        <taxon>Parvibaculaceae</taxon>
        <taxon>Parvibaculum</taxon>
    </lineage>
</organism>
<sequence>METLAIVSAGVIGFAILMYVVLDGFDLGIGILFPFAPDEGARHAMINSVAPVWDGNETWLVLGGGGLLVFFPTAYSIVLPAFYIPVMAMLFALIFRGVTFEFRHSAHTSVHLWNRSFFFGSLIAAFMQGVLLGALVQGVNVEGVRYAGGMFDWLTPFSILTGIGTVAGYGLLGATWTIYKTAGKVQDWARGAAVVLGGGTLIAMAAVSVMTPLLRPAIAERWFSGLNLLYLSPVPFLTLALAMVLFWSIFTKRELVPFLSSVGLFILGFFGIAVSLYPNIIPPSVTVWDVIAPASSVIFALIGVAVVLPMVLIYTVYAYSVFHGKASEHGGYAEHD</sequence>
<dbReference type="InterPro" id="IPR003317">
    <property type="entry name" value="Cyt-d_oxidase_su2"/>
</dbReference>
<feature type="transmembrane region" description="Helical" evidence="7">
    <location>
        <begin position="12"/>
        <end position="35"/>
    </location>
</feature>
<evidence type="ECO:0000256" key="6">
    <source>
        <dbReference type="ARBA" id="ARBA00023136"/>
    </source>
</evidence>
<dbReference type="NCBIfam" id="TIGR00203">
    <property type="entry name" value="cydB"/>
    <property type="match status" value="1"/>
</dbReference>
<feature type="transmembrane region" description="Helical" evidence="7">
    <location>
        <begin position="157"/>
        <end position="179"/>
    </location>
</feature>